<evidence type="ECO:0000256" key="1">
    <source>
        <dbReference type="ARBA" id="ARBA00023004"/>
    </source>
</evidence>
<dbReference type="EMBL" id="CP069534">
    <property type="protein sequence ID" value="QRP71149.1"/>
    <property type="molecule type" value="Genomic_DNA"/>
</dbReference>
<proteinExistence type="predicted"/>
<gene>
    <name evidence="3" type="ORF">I6I10_00025</name>
    <name evidence="4" type="ORF">I6J21_03050</name>
</gene>
<protein>
    <submittedName>
        <fullName evidence="3">FeoA domain-containing protein</fullName>
    </submittedName>
</protein>
<evidence type="ECO:0000313" key="3">
    <source>
        <dbReference type="EMBL" id="QQB46389.1"/>
    </source>
</evidence>
<reference evidence="3 5" key="1">
    <citation type="submission" date="2020-12" db="EMBL/GenBank/DDBJ databases">
        <title>FDA dAtabase for Regulatory Grade micrObial Sequences (FDA-ARGOS): Supporting development and validation of Infectious Disease Dx tests.</title>
        <authorList>
            <person name="Sproer C."/>
            <person name="Gronow S."/>
            <person name="Severitt S."/>
            <person name="Schroder I."/>
            <person name="Tallon L."/>
            <person name="Sadzewicz L."/>
            <person name="Zhao X."/>
            <person name="Boylan J."/>
            <person name="Ott S."/>
            <person name="Bowen H."/>
            <person name="Vavikolanu K."/>
            <person name="Mehta A."/>
            <person name="Aluvathingal J."/>
            <person name="Nadendla S."/>
            <person name="Lowell S."/>
            <person name="Myers T."/>
            <person name="Yan Y."/>
            <person name="Sichtig H."/>
        </authorList>
    </citation>
    <scope>NUCLEOTIDE SEQUENCE [LARGE SCALE GENOMIC DNA]</scope>
    <source>
        <strain evidence="3 5">FDAARGOS_1053</strain>
        <strain evidence="4">FDAARGOS_1191</strain>
    </source>
</reference>
<evidence type="ECO:0000313" key="4">
    <source>
        <dbReference type="EMBL" id="QRP71149.1"/>
    </source>
</evidence>
<dbReference type="Proteomes" id="UP000596145">
    <property type="component" value="Chromosome"/>
</dbReference>
<evidence type="ECO:0000259" key="2">
    <source>
        <dbReference type="Pfam" id="PF04023"/>
    </source>
</evidence>
<dbReference type="EMBL" id="CP066007">
    <property type="protein sequence ID" value="QQB46389.1"/>
    <property type="molecule type" value="Genomic_DNA"/>
</dbReference>
<dbReference type="InterPro" id="IPR008988">
    <property type="entry name" value="Transcriptional_repressor_C"/>
</dbReference>
<dbReference type="GO" id="GO:0046914">
    <property type="term" value="F:transition metal ion binding"/>
    <property type="evidence" value="ECO:0007669"/>
    <property type="project" value="InterPro"/>
</dbReference>
<dbReference type="AlphaFoldDB" id="A0A7T4EFF7"/>
<evidence type="ECO:0000313" key="5">
    <source>
        <dbReference type="Proteomes" id="UP000596145"/>
    </source>
</evidence>
<dbReference type="Proteomes" id="UP000617681">
    <property type="component" value="Chromosome"/>
</dbReference>
<dbReference type="Pfam" id="PF04023">
    <property type="entry name" value="FeoA"/>
    <property type="match status" value="1"/>
</dbReference>
<dbReference type="SUPFAM" id="SSF50037">
    <property type="entry name" value="C-terminal domain of transcriptional repressors"/>
    <property type="match status" value="1"/>
</dbReference>
<dbReference type="OrthoDB" id="9919854at2"/>
<dbReference type="InterPro" id="IPR007167">
    <property type="entry name" value="Fe-transptr_FeoA-like"/>
</dbReference>
<keyword evidence="1" id="KW-0408">Iron</keyword>
<feature type="domain" description="Ferrous iron transporter FeoA-like" evidence="2">
    <location>
        <begin position="4"/>
        <end position="54"/>
    </location>
</feature>
<sequence>MTAITSMPTRPEVSRRLAELGLRRNVDVQLGGKTSGGGRVVSVGKSRYALDKATLRSLGLI</sequence>
<dbReference type="InterPro" id="IPR038157">
    <property type="entry name" value="FeoA_core_dom"/>
</dbReference>
<accession>A0A7T4EFF7</accession>
<dbReference type="Gene3D" id="2.30.30.90">
    <property type="match status" value="1"/>
</dbReference>
<dbReference type="GeneID" id="92759311"/>
<name>A0A7T4EFF7_9CORY</name>
<dbReference type="RefSeq" id="WP_005390427.1">
    <property type="nucleotide sequence ID" value="NZ_CP066007.1"/>
</dbReference>
<organism evidence="3 5">
    <name type="scientific">Corynebacterium glucuronolyticum</name>
    <dbReference type="NCBI Taxonomy" id="39791"/>
    <lineage>
        <taxon>Bacteria</taxon>
        <taxon>Bacillati</taxon>
        <taxon>Actinomycetota</taxon>
        <taxon>Actinomycetes</taxon>
        <taxon>Mycobacteriales</taxon>
        <taxon>Corynebacteriaceae</taxon>
        <taxon>Corynebacterium</taxon>
    </lineage>
</organism>